<dbReference type="FunFam" id="2.40.50.100:FF:000003">
    <property type="entry name" value="Acetyl-CoA carboxylase biotin carboxyl carrier protein"/>
    <property type="match status" value="1"/>
</dbReference>
<feature type="domain" description="Lipoyl-binding" evidence="9">
    <location>
        <begin position="64"/>
        <end position="140"/>
    </location>
</feature>
<dbReference type="PRINTS" id="PR01071">
    <property type="entry name" value="ACOABIOTINCC"/>
</dbReference>
<sequence length="142" mass="14722">MTNQEIFELMARFDASTATTLKLSTKDFSLELGKGGPAAPIPAATPVPAPAAAVSPAAAPAPAGKCITAPLVGTFYAASAPDAAPFVQVGDHVKKGQTVCLMEAMKMMNEVQAPCDCVIEEILQEDGALVSFGEPLLRYREG</sequence>
<comment type="caution">
    <text evidence="10">The sequence shown here is derived from an EMBL/GenBank/DDBJ whole genome shotgun (WGS) entry which is preliminary data.</text>
</comment>
<keyword evidence="7 8" id="KW-0092">Biotin</keyword>
<dbReference type="PROSITE" id="PS50968">
    <property type="entry name" value="BIOTINYL_LIPOYL"/>
    <property type="match status" value="1"/>
</dbReference>
<keyword evidence="6 8" id="KW-0275">Fatty acid biosynthesis</keyword>
<dbReference type="InterPro" id="IPR001882">
    <property type="entry name" value="Biotin_BS"/>
</dbReference>
<dbReference type="GeneID" id="63972703"/>
<dbReference type="GO" id="GO:0003989">
    <property type="term" value="F:acetyl-CoA carboxylase activity"/>
    <property type="evidence" value="ECO:0007669"/>
    <property type="project" value="InterPro"/>
</dbReference>
<comment type="function">
    <text evidence="8">This protein is a component of the acetyl coenzyme A carboxylase complex; first, biotin carboxylase catalyzes the carboxylation of the carrier protein and then the transcarboxylase transfers the carboxyl group to form malonyl-CoA.</text>
</comment>
<evidence type="ECO:0000256" key="6">
    <source>
        <dbReference type="ARBA" id="ARBA00023160"/>
    </source>
</evidence>
<dbReference type="InterPro" id="IPR050709">
    <property type="entry name" value="Biotin_Carboxyl_Carrier/Decarb"/>
</dbReference>
<dbReference type="PROSITE" id="PS00188">
    <property type="entry name" value="BIOTIN"/>
    <property type="match status" value="1"/>
</dbReference>
<evidence type="ECO:0000259" key="9">
    <source>
        <dbReference type="PROSITE" id="PS50968"/>
    </source>
</evidence>
<dbReference type="AlphaFoldDB" id="A0A096CP03"/>
<gene>
    <name evidence="10" type="ORF">HMPREF9460_00941</name>
</gene>
<evidence type="ECO:0000256" key="5">
    <source>
        <dbReference type="ARBA" id="ARBA00023098"/>
    </source>
</evidence>
<dbReference type="EMBL" id="ADLO01000039">
    <property type="protein sequence ID" value="KGF56527.1"/>
    <property type="molecule type" value="Genomic_DNA"/>
</dbReference>
<dbReference type="UniPathway" id="UPA00094"/>
<dbReference type="RefSeq" id="WP_007488078.1">
    <property type="nucleotide sequence ID" value="NZ_KN174162.1"/>
</dbReference>
<dbReference type="GO" id="GO:0009317">
    <property type="term" value="C:acetyl-CoA carboxylase complex"/>
    <property type="evidence" value="ECO:0007669"/>
    <property type="project" value="InterPro"/>
</dbReference>
<evidence type="ECO:0000313" key="10">
    <source>
        <dbReference type="EMBL" id="KGF56527.1"/>
    </source>
</evidence>
<reference evidence="10 11" key="1">
    <citation type="submission" date="2011-08" db="EMBL/GenBank/DDBJ databases">
        <title>The Genome Sequence of Clostridium orbiscindens 1_3_50AFAA.</title>
        <authorList>
            <consortium name="The Broad Institute Genome Sequencing Platform"/>
            <person name="Earl A."/>
            <person name="Ward D."/>
            <person name="Feldgarden M."/>
            <person name="Gevers D."/>
            <person name="Daigneault M."/>
            <person name="Strauss J."/>
            <person name="Allen-Vercoe E."/>
            <person name="Young S.K."/>
            <person name="Zeng Q."/>
            <person name="Gargeya S."/>
            <person name="Fitzgerald M."/>
            <person name="Haas B."/>
            <person name="Abouelleil A."/>
            <person name="Alvarado L."/>
            <person name="Arachchi H.M."/>
            <person name="Berlin A."/>
            <person name="Brown A."/>
            <person name="Chapman S.B."/>
            <person name="Chen Z."/>
            <person name="Dunbar C."/>
            <person name="Freedman E."/>
            <person name="Gearin G."/>
            <person name="Gellesch M."/>
            <person name="Goldberg J."/>
            <person name="Griggs A."/>
            <person name="Gujja S."/>
            <person name="Heiman D."/>
            <person name="Howarth C."/>
            <person name="Larson L."/>
            <person name="Lui A."/>
            <person name="MacDonald P.J.P."/>
            <person name="Montmayeur A."/>
            <person name="Murphy C."/>
            <person name="Neiman D."/>
            <person name="Pearson M."/>
            <person name="Priest M."/>
            <person name="Roberts A."/>
            <person name="Saif S."/>
            <person name="Shea T."/>
            <person name="Shenoy N."/>
            <person name="Sisk P."/>
            <person name="Stolte C."/>
            <person name="Sykes S."/>
            <person name="Wortman J."/>
            <person name="Nusbaum C."/>
            <person name="Birren B."/>
        </authorList>
    </citation>
    <scope>NUCLEOTIDE SEQUENCE [LARGE SCALE GENOMIC DNA]</scope>
    <source>
        <strain evidence="10 11">1_3_50AFAA</strain>
    </source>
</reference>
<dbReference type="HOGENOM" id="CLU_016733_3_2_9"/>
<evidence type="ECO:0000256" key="8">
    <source>
        <dbReference type="RuleBase" id="RU364072"/>
    </source>
</evidence>
<keyword evidence="4 8" id="KW-0276">Fatty acid metabolism</keyword>
<dbReference type="InterPro" id="IPR011053">
    <property type="entry name" value="Single_hybrid_motif"/>
</dbReference>
<evidence type="ECO:0000256" key="4">
    <source>
        <dbReference type="ARBA" id="ARBA00022832"/>
    </source>
</evidence>
<dbReference type="eggNOG" id="COG0511">
    <property type="taxonomic scope" value="Bacteria"/>
</dbReference>
<dbReference type="NCBIfam" id="TIGR00531">
    <property type="entry name" value="BCCP"/>
    <property type="match status" value="1"/>
</dbReference>
<dbReference type="Proteomes" id="UP000029585">
    <property type="component" value="Unassembled WGS sequence"/>
</dbReference>
<dbReference type="SUPFAM" id="SSF51230">
    <property type="entry name" value="Single hybrid motif"/>
    <property type="match status" value="1"/>
</dbReference>
<name>A0A096CP03_FLAPL</name>
<proteinExistence type="predicted"/>
<evidence type="ECO:0000313" key="11">
    <source>
        <dbReference type="Proteomes" id="UP000029585"/>
    </source>
</evidence>
<dbReference type="InterPro" id="IPR000089">
    <property type="entry name" value="Biotin_lipoyl"/>
</dbReference>
<dbReference type="Gene3D" id="2.40.50.100">
    <property type="match status" value="1"/>
</dbReference>
<dbReference type="PANTHER" id="PTHR45266:SF3">
    <property type="entry name" value="OXALOACETATE DECARBOXYLASE ALPHA CHAIN"/>
    <property type="match status" value="1"/>
</dbReference>
<protein>
    <recommendedName>
        <fullName evidence="2 8">Biotin carboxyl carrier protein of acetyl-CoA carboxylase</fullName>
    </recommendedName>
</protein>
<evidence type="ECO:0000256" key="1">
    <source>
        <dbReference type="ARBA" id="ARBA00005194"/>
    </source>
</evidence>
<dbReference type="PANTHER" id="PTHR45266">
    <property type="entry name" value="OXALOACETATE DECARBOXYLASE ALPHA CHAIN"/>
    <property type="match status" value="1"/>
</dbReference>
<dbReference type="Pfam" id="PF00364">
    <property type="entry name" value="Biotin_lipoyl"/>
    <property type="match status" value="1"/>
</dbReference>
<keyword evidence="11" id="KW-1185">Reference proteome</keyword>
<dbReference type="GO" id="GO:0006633">
    <property type="term" value="P:fatty acid biosynthetic process"/>
    <property type="evidence" value="ECO:0007669"/>
    <property type="project" value="UniProtKB-UniPathway"/>
</dbReference>
<accession>A0A096CP03</accession>
<dbReference type="InterPro" id="IPR001249">
    <property type="entry name" value="AcCoA_biotinCC"/>
</dbReference>
<keyword evidence="5 8" id="KW-0443">Lipid metabolism</keyword>
<keyword evidence="3 8" id="KW-0444">Lipid biosynthesis</keyword>
<evidence type="ECO:0000256" key="3">
    <source>
        <dbReference type="ARBA" id="ARBA00022516"/>
    </source>
</evidence>
<evidence type="ECO:0000256" key="2">
    <source>
        <dbReference type="ARBA" id="ARBA00017562"/>
    </source>
</evidence>
<organism evidence="10 11">
    <name type="scientific">Flavonifractor plautii 1_3_50AFAA</name>
    <dbReference type="NCBI Taxonomy" id="742738"/>
    <lineage>
        <taxon>Bacteria</taxon>
        <taxon>Bacillati</taxon>
        <taxon>Bacillota</taxon>
        <taxon>Clostridia</taxon>
        <taxon>Eubacteriales</taxon>
        <taxon>Oscillospiraceae</taxon>
        <taxon>Flavonifractor</taxon>
    </lineage>
</organism>
<evidence type="ECO:0000256" key="7">
    <source>
        <dbReference type="ARBA" id="ARBA00023267"/>
    </source>
</evidence>
<dbReference type="CDD" id="cd06850">
    <property type="entry name" value="biotinyl_domain"/>
    <property type="match status" value="1"/>
</dbReference>
<comment type="pathway">
    <text evidence="1 8">Lipid metabolism; fatty acid biosynthesis.</text>
</comment>
<dbReference type="PATRIC" id="fig|742738.3.peg.972"/>